<dbReference type="Gene3D" id="1.20.1250.20">
    <property type="entry name" value="MFS general substrate transporter like domains"/>
    <property type="match status" value="1"/>
</dbReference>
<evidence type="ECO:0000256" key="1">
    <source>
        <dbReference type="ARBA" id="ARBA00004141"/>
    </source>
</evidence>
<keyword evidence="4 8" id="KW-0812">Transmembrane</keyword>
<keyword evidence="11" id="KW-1185">Reference proteome</keyword>
<keyword evidence="3" id="KW-0813">Transport</keyword>
<feature type="transmembrane region" description="Helical" evidence="8">
    <location>
        <begin position="111"/>
        <end position="130"/>
    </location>
</feature>
<evidence type="ECO:0000256" key="2">
    <source>
        <dbReference type="ARBA" id="ARBA00010992"/>
    </source>
</evidence>
<evidence type="ECO:0000313" key="11">
    <source>
        <dbReference type="Proteomes" id="UP000050424"/>
    </source>
</evidence>
<feature type="domain" description="Major facilitator superfamily (MFS) profile" evidence="9">
    <location>
        <begin position="41"/>
        <end position="455"/>
    </location>
</feature>
<dbReference type="Proteomes" id="UP000050424">
    <property type="component" value="Unassembled WGS sequence"/>
</dbReference>
<dbReference type="AlphaFoldDB" id="A0A0P7B507"/>
<name>A0A0P7B507_9HYPO</name>
<reference evidence="10 11" key="1">
    <citation type="submission" date="2015-09" db="EMBL/GenBank/DDBJ databases">
        <title>Draft genome of a European isolate of the apple canker pathogen Neonectria ditissima.</title>
        <authorList>
            <person name="Gomez-Cortecero A."/>
            <person name="Harrison R.J."/>
            <person name="Armitage A.D."/>
        </authorList>
    </citation>
    <scope>NUCLEOTIDE SEQUENCE [LARGE SCALE GENOMIC DNA]</scope>
    <source>
        <strain evidence="10 11">R09/05</strain>
    </source>
</reference>
<evidence type="ECO:0000256" key="5">
    <source>
        <dbReference type="ARBA" id="ARBA00022989"/>
    </source>
</evidence>
<dbReference type="GO" id="GO:0046943">
    <property type="term" value="F:carboxylic acid transmembrane transporter activity"/>
    <property type="evidence" value="ECO:0007669"/>
    <property type="project" value="TreeGrafter"/>
</dbReference>
<keyword evidence="6 8" id="KW-0472">Membrane</keyword>
<feature type="transmembrane region" description="Helical" evidence="8">
    <location>
        <begin position="395"/>
        <end position="417"/>
    </location>
</feature>
<evidence type="ECO:0000259" key="9">
    <source>
        <dbReference type="PROSITE" id="PS50850"/>
    </source>
</evidence>
<evidence type="ECO:0000256" key="6">
    <source>
        <dbReference type="ARBA" id="ARBA00023136"/>
    </source>
</evidence>
<dbReference type="PANTHER" id="PTHR23508">
    <property type="entry name" value="CARBOXYLIC ACID TRANSPORTER PROTEIN HOMOLOG"/>
    <property type="match status" value="1"/>
</dbReference>
<dbReference type="PROSITE" id="PS50850">
    <property type="entry name" value="MFS"/>
    <property type="match status" value="1"/>
</dbReference>
<dbReference type="FunFam" id="1.20.1250.20:FF:000140">
    <property type="entry name" value="Putative MFS phospholipid transporter"/>
    <property type="match status" value="1"/>
</dbReference>
<dbReference type="PANTHER" id="PTHR23508:SF10">
    <property type="entry name" value="CARBOXYLIC ACID TRANSPORTER PROTEIN HOMOLOG"/>
    <property type="match status" value="1"/>
</dbReference>
<dbReference type="SUPFAM" id="SSF103473">
    <property type="entry name" value="MFS general substrate transporter"/>
    <property type="match status" value="1"/>
</dbReference>
<gene>
    <name evidence="10" type="ORF">AK830_g5388</name>
</gene>
<dbReference type="OrthoDB" id="2261376at2759"/>
<keyword evidence="5 8" id="KW-1133">Transmembrane helix</keyword>
<evidence type="ECO:0000256" key="3">
    <source>
        <dbReference type="ARBA" id="ARBA00022448"/>
    </source>
</evidence>
<evidence type="ECO:0000256" key="4">
    <source>
        <dbReference type="ARBA" id="ARBA00022692"/>
    </source>
</evidence>
<feature type="transmembrane region" description="Helical" evidence="8">
    <location>
        <begin position="302"/>
        <end position="323"/>
    </location>
</feature>
<feature type="region of interest" description="Disordered" evidence="7">
    <location>
        <begin position="481"/>
        <end position="501"/>
    </location>
</feature>
<dbReference type="InterPro" id="IPR036259">
    <property type="entry name" value="MFS_trans_sf"/>
</dbReference>
<dbReference type="InterPro" id="IPR020846">
    <property type="entry name" value="MFS_dom"/>
</dbReference>
<feature type="transmembrane region" description="Helical" evidence="8">
    <location>
        <begin position="178"/>
        <end position="201"/>
    </location>
</feature>
<evidence type="ECO:0000313" key="10">
    <source>
        <dbReference type="EMBL" id="KPM41139.1"/>
    </source>
</evidence>
<feature type="transmembrane region" description="Helical" evidence="8">
    <location>
        <begin position="213"/>
        <end position="233"/>
    </location>
</feature>
<feature type="region of interest" description="Disordered" evidence="7">
    <location>
        <begin position="1"/>
        <end position="22"/>
    </location>
</feature>
<feature type="transmembrane region" description="Helical" evidence="8">
    <location>
        <begin position="330"/>
        <end position="351"/>
    </location>
</feature>
<evidence type="ECO:0000256" key="8">
    <source>
        <dbReference type="SAM" id="Phobius"/>
    </source>
</evidence>
<dbReference type="GO" id="GO:0005886">
    <property type="term" value="C:plasma membrane"/>
    <property type="evidence" value="ECO:0007669"/>
    <property type="project" value="TreeGrafter"/>
</dbReference>
<comment type="caution">
    <text evidence="10">The sequence shown here is derived from an EMBL/GenBank/DDBJ whole genome shotgun (WGS) entry which is preliminary data.</text>
</comment>
<dbReference type="STRING" id="78410.A0A0P7B507"/>
<comment type="similarity">
    <text evidence="2">Belongs to the major facilitator superfamily. Sugar transporter (TC 2.A.1.1) family.</text>
</comment>
<protein>
    <submittedName>
        <fullName evidence="10">Putative metabolite transport protein</fullName>
    </submittedName>
</protein>
<proteinExistence type="inferred from homology"/>
<feature type="compositionally biased region" description="Basic and acidic residues" evidence="7">
    <location>
        <begin position="1"/>
        <end position="10"/>
    </location>
</feature>
<feature type="transmembrane region" description="Helical" evidence="8">
    <location>
        <begin position="254"/>
        <end position="273"/>
    </location>
</feature>
<dbReference type="InterPro" id="IPR005828">
    <property type="entry name" value="MFS_sugar_transport-like"/>
</dbReference>
<dbReference type="EMBL" id="LKCW01000070">
    <property type="protein sequence ID" value="KPM41139.1"/>
    <property type="molecule type" value="Genomic_DNA"/>
</dbReference>
<comment type="subcellular location">
    <subcellularLocation>
        <location evidence="1">Membrane</location>
        <topology evidence="1">Multi-pass membrane protein</topology>
    </subcellularLocation>
</comment>
<organism evidence="10 11">
    <name type="scientific">Neonectria ditissima</name>
    <dbReference type="NCBI Taxonomy" id="78410"/>
    <lineage>
        <taxon>Eukaryota</taxon>
        <taxon>Fungi</taxon>
        <taxon>Dikarya</taxon>
        <taxon>Ascomycota</taxon>
        <taxon>Pezizomycotina</taxon>
        <taxon>Sordariomycetes</taxon>
        <taxon>Hypocreomycetidae</taxon>
        <taxon>Hypocreales</taxon>
        <taxon>Nectriaceae</taxon>
        <taxon>Neonectria</taxon>
    </lineage>
</organism>
<evidence type="ECO:0000256" key="7">
    <source>
        <dbReference type="SAM" id="MobiDB-lite"/>
    </source>
</evidence>
<dbReference type="GO" id="GO:0030643">
    <property type="term" value="P:intracellular phosphate ion homeostasis"/>
    <property type="evidence" value="ECO:0007669"/>
    <property type="project" value="EnsemblFungi"/>
</dbReference>
<sequence length="501" mass="54592">MFGSKRESRESPVSVRPNGDEDVDTSLAPVAKGSFFQTALPVFACGAGLFSDGYINNVIGSVNTTLKLQYGDVYIKSNAFKYVSDIAFVGTVVGQLTFGFLADHWSRTNSLMLSTVILIIFTALATGSYYHGDSVAMFNMLTAWRFFVGIGIGGEYPAGSVGCAETSGKMKSGTRNRWFILFTNSMIDFGFVIGAFVPYVLAAACHNGHLSTIWRTSLGIGVVFPMVLFVLRLRLKEPEEFARESMKRQTPYSLVLRFYWWRLLCVSLVWFLYNFSVYAFGIYSSSILAGIYGSEAKLTTVFGWNTVINTFYLPGTLIGAFVSDWIGPRYTLVLGVTLQALVGFIMAGVYAKISQHVAAFAVVYGIFLSLGELGPGNNIGLLAAKTCATGVRGRYYGIAAAVGKIGAFVGTWVFPYIEKAGGEGTVASAQYPFWVASSLCILSAAIVLFCIPNVGQDTITQEDQRFREYLESQGWDTSQLGISNTNGVEGVETQRNNEKLA</sequence>
<accession>A0A0P7B507</accession>
<feature type="transmembrane region" description="Helical" evidence="8">
    <location>
        <begin position="86"/>
        <end position="105"/>
    </location>
</feature>
<feature type="transmembrane region" description="Helical" evidence="8">
    <location>
        <begin position="357"/>
        <end position="374"/>
    </location>
</feature>
<dbReference type="Pfam" id="PF00083">
    <property type="entry name" value="Sugar_tr"/>
    <property type="match status" value="2"/>
</dbReference>
<feature type="transmembrane region" description="Helical" evidence="8">
    <location>
        <begin position="429"/>
        <end position="451"/>
    </location>
</feature>